<dbReference type="EMBL" id="AQHR01000094">
    <property type="protein sequence ID" value="EON75884.1"/>
    <property type="molecule type" value="Genomic_DNA"/>
</dbReference>
<proteinExistence type="predicted"/>
<dbReference type="AlphaFoldDB" id="R7ZPD3"/>
<comment type="caution">
    <text evidence="1">The sequence shown here is derived from an EMBL/GenBank/DDBJ whole genome shotgun (WGS) entry which is preliminary data.</text>
</comment>
<accession>R7ZPD3</accession>
<keyword evidence="2" id="KW-1185">Reference proteome</keyword>
<dbReference type="RefSeq" id="WP_010855772.1">
    <property type="nucleotide sequence ID" value="NZ_AQHR01000094.1"/>
</dbReference>
<dbReference type="STRING" id="1232681.ADIS_3641"/>
<organism evidence="1 2">
    <name type="scientific">Lunatimonas lonarensis</name>
    <dbReference type="NCBI Taxonomy" id="1232681"/>
    <lineage>
        <taxon>Bacteria</taxon>
        <taxon>Pseudomonadati</taxon>
        <taxon>Bacteroidota</taxon>
        <taxon>Cytophagia</taxon>
        <taxon>Cytophagales</taxon>
        <taxon>Cyclobacteriaceae</taxon>
    </lineage>
</organism>
<name>R7ZPD3_9BACT</name>
<dbReference type="OrthoDB" id="980849at2"/>
<sequence>MEKPKVLFIIYSINQSAVGGHFHSLISLTDSLSEDINYIIINLGKAFSPILKEKKEAFFIQACKRTFFNTCLKLTKIIKETNPTSIHAFDRISLIYANQATFFKNRTLIFTKCGGPNEKTIPYSDISIFFSKENLNYFSTKNLFNTEIYFLPNRVNGIIEQDKNRIEQLKREYQLNGKTIFIRIARFSELHKISIIQTINLFKLYHEKINKNSKLLLIGVNQSADVTNQICQKIENLPAFIITSDNYTQNASSLLGVADFIVATGRGVMEAAGLSNKKLFVPIETSPYPIPITSENFDKLFHYNFSPRIKGVEIDFDKIYTELKDKTTTIEFINKIFSEYFDINTIKDTYLTIYNRKAHKPRRKFLLAIYQIKMVLNYFGIG</sequence>
<evidence type="ECO:0000313" key="1">
    <source>
        <dbReference type="EMBL" id="EON75884.1"/>
    </source>
</evidence>
<evidence type="ECO:0000313" key="2">
    <source>
        <dbReference type="Proteomes" id="UP000013909"/>
    </source>
</evidence>
<dbReference type="Proteomes" id="UP000013909">
    <property type="component" value="Unassembled WGS sequence"/>
</dbReference>
<reference evidence="1 2" key="1">
    <citation type="submission" date="2013-02" db="EMBL/GenBank/DDBJ databases">
        <title>A novel strain isolated from Lonar lake, Maharashtra, India.</title>
        <authorList>
            <person name="Singh A."/>
        </authorList>
    </citation>
    <scope>NUCLEOTIDE SEQUENCE [LARGE SCALE GENOMIC DNA]</scope>
    <source>
        <strain evidence="1 2">AK24</strain>
    </source>
</reference>
<dbReference type="SUPFAM" id="SSF53756">
    <property type="entry name" value="UDP-Glycosyltransferase/glycogen phosphorylase"/>
    <property type="match status" value="1"/>
</dbReference>
<gene>
    <name evidence="1" type="ORF">ADIS_3641</name>
</gene>
<protein>
    <recommendedName>
        <fullName evidence="3">Glycosyl transferase family 28 C-terminal domain-containing protein</fullName>
    </recommendedName>
</protein>
<evidence type="ECO:0008006" key="3">
    <source>
        <dbReference type="Google" id="ProtNLM"/>
    </source>
</evidence>